<evidence type="ECO:0000313" key="1">
    <source>
        <dbReference type="EMBL" id="CAB4596825.1"/>
    </source>
</evidence>
<dbReference type="AlphaFoldDB" id="A0A6J6GCI3"/>
<protein>
    <submittedName>
        <fullName evidence="1">Unannotated protein</fullName>
    </submittedName>
</protein>
<accession>A0A6J6GCI3</accession>
<dbReference type="EMBL" id="CAEZSR010000278">
    <property type="protein sequence ID" value="CAB4596825.1"/>
    <property type="molecule type" value="Genomic_DNA"/>
</dbReference>
<reference evidence="1" key="1">
    <citation type="submission" date="2020-05" db="EMBL/GenBank/DDBJ databases">
        <authorList>
            <person name="Chiriac C."/>
            <person name="Salcher M."/>
            <person name="Ghai R."/>
            <person name="Kavagutti S V."/>
        </authorList>
    </citation>
    <scope>NUCLEOTIDE SEQUENCE</scope>
</reference>
<proteinExistence type="predicted"/>
<sequence length="90" mass="9820">MPRSIQDILDHADQLAERFENLDPADAVEIPVEEYLLQRAVIARARTEQQLLDAVATARSAGVSWQKIGTLLGTSAQAAQQRYSAALESA</sequence>
<gene>
    <name evidence="1" type="ORF">UFOPK1493_04056</name>
</gene>
<name>A0A6J6GCI3_9ZZZZ</name>
<organism evidence="1">
    <name type="scientific">freshwater metagenome</name>
    <dbReference type="NCBI Taxonomy" id="449393"/>
    <lineage>
        <taxon>unclassified sequences</taxon>
        <taxon>metagenomes</taxon>
        <taxon>ecological metagenomes</taxon>
    </lineage>
</organism>